<feature type="transmembrane region" description="Helical" evidence="1">
    <location>
        <begin position="129"/>
        <end position="152"/>
    </location>
</feature>
<proteinExistence type="predicted"/>
<feature type="transmembrane region" description="Helical" evidence="1">
    <location>
        <begin position="38"/>
        <end position="62"/>
    </location>
</feature>
<keyword evidence="1" id="KW-0472">Membrane</keyword>
<feature type="transmembrane region" description="Helical" evidence="1">
    <location>
        <begin position="74"/>
        <end position="92"/>
    </location>
</feature>
<accession>A0ABQ9P127</accession>
<evidence type="ECO:0000313" key="3">
    <source>
        <dbReference type="Proteomes" id="UP001172684"/>
    </source>
</evidence>
<name>A0ABQ9P127_9PEZI</name>
<keyword evidence="3" id="KW-1185">Reference proteome</keyword>
<dbReference type="EMBL" id="JAPDRL010000014">
    <property type="protein sequence ID" value="KAJ9667249.1"/>
    <property type="molecule type" value="Genomic_DNA"/>
</dbReference>
<protein>
    <submittedName>
        <fullName evidence="2">Uncharacterized protein</fullName>
    </submittedName>
</protein>
<organism evidence="2 3">
    <name type="scientific">Coniosporium apollinis</name>
    <dbReference type="NCBI Taxonomy" id="61459"/>
    <lineage>
        <taxon>Eukaryota</taxon>
        <taxon>Fungi</taxon>
        <taxon>Dikarya</taxon>
        <taxon>Ascomycota</taxon>
        <taxon>Pezizomycotina</taxon>
        <taxon>Dothideomycetes</taxon>
        <taxon>Dothideomycetes incertae sedis</taxon>
        <taxon>Coniosporium</taxon>
    </lineage>
</organism>
<reference evidence="2" key="1">
    <citation type="submission" date="2022-10" db="EMBL/GenBank/DDBJ databases">
        <title>Culturing micro-colonial fungi from biological soil crusts in the Mojave desert and describing Neophaeococcomyces mojavensis, and introducing the new genera and species Taxawa tesnikishii.</title>
        <authorList>
            <person name="Kurbessoian T."/>
            <person name="Stajich J.E."/>
        </authorList>
    </citation>
    <scope>NUCLEOTIDE SEQUENCE</scope>
    <source>
        <strain evidence="2">TK_1</strain>
    </source>
</reference>
<dbReference type="Proteomes" id="UP001172684">
    <property type="component" value="Unassembled WGS sequence"/>
</dbReference>
<keyword evidence="1" id="KW-1133">Transmembrane helix</keyword>
<gene>
    <name evidence="2" type="ORF">H2201_002770</name>
</gene>
<keyword evidence="1" id="KW-0812">Transmembrane</keyword>
<comment type="caution">
    <text evidence="2">The sequence shown here is derived from an EMBL/GenBank/DDBJ whole genome shotgun (WGS) entry which is preliminary data.</text>
</comment>
<sequence>MAGYPKKLPSLDSKTQLPAYHEYVPDYGKAQAAEKPRLCIWPVLLFGSLSWPICKALIKYIMTYESETSFDPRGSILAGLLVGGISVVYGPLEQCARCNDLQSGTGHDAGSKASWSTHFVTFFWRRTPLFWLAYFGRIITNLAMIAAILFVWGSEGYGWFVARQVDVACVVEKGLVLLYGYVSSGMEPLVEVLKPLLEAMMPLLEAVYSFLFK</sequence>
<evidence type="ECO:0000313" key="2">
    <source>
        <dbReference type="EMBL" id="KAJ9667249.1"/>
    </source>
</evidence>
<evidence type="ECO:0000256" key="1">
    <source>
        <dbReference type="SAM" id="Phobius"/>
    </source>
</evidence>